<dbReference type="InterPro" id="IPR049790">
    <property type="entry name" value="Rv3655c/TadE"/>
</dbReference>
<reference evidence="2" key="1">
    <citation type="journal article" date="2019" name="Int. J. Syst. Evol. Microbiol.">
        <title>The Global Catalogue of Microorganisms (GCM) 10K type strain sequencing project: providing services to taxonomists for standard genome sequencing and annotation.</title>
        <authorList>
            <consortium name="The Broad Institute Genomics Platform"/>
            <consortium name="The Broad Institute Genome Sequencing Center for Infectious Disease"/>
            <person name="Wu L."/>
            <person name="Ma J."/>
        </authorList>
    </citation>
    <scope>NUCLEOTIDE SEQUENCE [LARGE SCALE GENOMIC DNA]</scope>
    <source>
        <strain evidence="2">JCM 18958</strain>
    </source>
</reference>
<comment type="caution">
    <text evidence="1">The sequence shown here is derived from an EMBL/GenBank/DDBJ whole genome shotgun (WGS) entry which is preliminary data.</text>
</comment>
<dbReference type="EMBL" id="BAABLN010000001">
    <property type="protein sequence ID" value="GAA4688153.1"/>
    <property type="molecule type" value="Genomic_DNA"/>
</dbReference>
<dbReference type="NCBIfam" id="NF041390">
    <property type="entry name" value="TadE_Rv3655c"/>
    <property type="match status" value="1"/>
</dbReference>
<gene>
    <name evidence="1" type="ORF">GCM10025781_00980</name>
</gene>
<keyword evidence="2" id="KW-1185">Reference proteome</keyword>
<dbReference type="Proteomes" id="UP001501446">
    <property type="component" value="Unassembled WGS sequence"/>
</dbReference>
<sequence>METAVVMPALVLLLAVMLAAAAAGMTLVRFEEAARASARAAARGETVAVAQDRAREIAGEDSAVTVAAGPDRVTVTVSGPAPGILGTWSDWTLQADAMAVTEGARNADVGP</sequence>
<organism evidence="1 2">
    <name type="scientific">Kocuria gwangalliensis</name>
    <dbReference type="NCBI Taxonomy" id="501592"/>
    <lineage>
        <taxon>Bacteria</taxon>
        <taxon>Bacillati</taxon>
        <taxon>Actinomycetota</taxon>
        <taxon>Actinomycetes</taxon>
        <taxon>Micrococcales</taxon>
        <taxon>Micrococcaceae</taxon>
        <taxon>Kocuria</taxon>
    </lineage>
</organism>
<dbReference type="RefSeq" id="WP_345310209.1">
    <property type="nucleotide sequence ID" value="NZ_BAABLN010000001.1"/>
</dbReference>
<evidence type="ECO:0000313" key="1">
    <source>
        <dbReference type="EMBL" id="GAA4688153.1"/>
    </source>
</evidence>
<evidence type="ECO:0008006" key="3">
    <source>
        <dbReference type="Google" id="ProtNLM"/>
    </source>
</evidence>
<accession>A0ABP8WFN5</accession>
<proteinExistence type="predicted"/>
<evidence type="ECO:0000313" key="2">
    <source>
        <dbReference type="Proteomes" id="UP001501446"/>
    </source>
</evidence>
<protein>
    <recommendedName>
        <fullName evidence="3">Pilus assembly protein TadE</fullName>
    </recommendedName>
</protein>
<name>A0ABP8WFN5_9MICC</name>